<dbReference type="SUPFAM" id="SSF51182">
    <property type="entry name" value="RmlC-like cupins"/>
    <property type="match status" value="1"/>
</dbReference>
<evidence type="ECO:0000313" key="9">
    <source>
        <dbReference type="Proteomes" id="UP000187455"/>
    </source>
</evidence>
<keyword evidence="3" id="KW-0479">Metal-binding</keyword>
<evidence type="ECO:0000313" key="8">
    <source>
        <dbReference type="EMBL" id="OLY78000.1"/>
    </source>
</evidence>
<gene>
    <name evidence="8" type="ORF">AYI68_g7961</name>
</gene>
<keyword evidence="9" id="KW-1185">Reference proteome</keyword>
<dbReference type="PANTHER" id="PTHR11056">
    <property type="entry name" value="HOMOGENTISATE 1,2-DIOXYGENASE"/>
    <property type="match status" value="1"/>
</dbReference>
<dbReference type="GO" id="GO:0004411">
    <property type="term" value="F:homogentisate 1,2-dioxygenase activity"/>
    <property type="evidence" value="ECO:0007669"/>
    <property type="project" value="UniProtKB-EC"/>
</dbReference>
<proteinExistence type="predicted"/>
<comment type="pathway">
    <text evidence="1">Amino-acid degradation; L-phenylalanine degradation; acetoacetate and fumarate from L-phenylalanine: step 4/6.</text>
</comment>
<feature type="domain" description="Homogentisate 1,2-dioxygenase N-terminal" evidence="7">
    <location>
        <begin position="14"/>
        <end position="81"/>
    </location>
</feature>
<keyword evidence="4 8" id="KW-0223">Dioxygenase</keyword>
<dbReference type="AlphaFoldDB" id="A0A1R0GM92"/>
<dbReference type="STRING" id="133383.A0A1R0GM92"/>
<dbReference type="GO" id="GO:0006570">
    <property type="term" value="P:tyrosine metabolic process"/>
    <property type="evidence" value="ECO:0007669"/>
    <property type="project" value="InterPro"/>
</dbReference>
<dbReference type="UniPathway" id="UPA00139">
    <property type="reaction ID" value="UER00339"/>
</dbReference>
<evidence type="ECO:0000256" key="4">
    <source>
        <dbReference type="ARBA" id="ARBA00022964"/>
    </source>
</evidence>
<dbReference type="GO" id="GO:0006559">
    <property type="term" value="P:L-phenylalanine catabolic process"/>
    <property type="evidence" value="ECO:0007669"/>
    <property type="project" value="UniProtKB-UniPathway"/>
</dbReference>
<dbReference type="PANTHER" id="PTHR11056:SF0">
    <property type="entry name" value="HOMOGENTISATE 1,2-DIOXYGENASE"/>
    <property type="match status" value="1"/>
</dbReference>
<sequence>MDPLVIDPSLDPYQYQSGFGNEFESEAIPGSLPVRQNTPQHAPLGLYTEQLSGTSFTTPRNAYNSRTWLYKIRPSVVADTQFAEYVRPST</sequence>
<protein>
    <recommendedName>
        <fullName evidence="2">homogentisate 1,2-dioxygenase</fullName>
        <ecNumber evidence="2">1.13.11.5</ecNumber>
    </recommendedName>
</protein>
<dbReference type="InterPro" id="IPR011051">
    <property type="entry name" value="RmlC_Cupin_sf"/>
</dbReference>
<reference evidence="8 9" key="1">
    <citation type="journal article" date="2016" name="Mol. Biol. Evol.">
        <title>Genome-Wide Survey of Gut Fungi (Harpellales) Reveals the First Horizontally Transferred Ubiquitin Gene from a Mosquito Host.</title>
        <authorList>
            <person name="Wang Y."/>
            <person name="White M.M."/>
            <person name="Kvist S."/>
            <person name="Moncalvo J.M."/>
        </authorList>
    </citation>
    <scope>NUCLEOTIDE SEQUENCE [LARGE SCALE GENOMIC DNA]</scope>
    <source>
        <strain evidence="8 9">ALG-7-W6</strain>
    </source>
</reference>
<keyword evidence="6" id="KW-0408">Iron</keyword>
<dbReference type="EC" id="1.13.11.5" evidence="2"/>
<feature type="non-terminal residue" evidence="8">
    <location>
        <position position="90"/>
    </location>
</feature>
<comment type="caution">
    <text evidence="8">The sequence shown here is derived from an EMBL/GenBank/DDBJ whole genome shotgun (WGS) entry which is preliminary data.</text>
</comment>
<evidence type="ECO:0000256" key="2">
    <source>
        <dbReference type="ARBA" id="ARBA00013127"/>
    </source>
</evidence>
<dbReference type="InterPro" id="IPR046452">
    <property type="entry name" value="HgmA_N"/>
</dbReference>
<evidence type="ECO:0000256" key="5">
    <source>
        <dbReference type="ARBA" id="ARBA00023002"/>
    </source>
</evidence>
<dbReference type="Pfam" id="PF20510">
    <property type="entry name" value="HgmA_N"/>
    <property type="match status" value="1"/>
</dbReference>
<evidence type="ECO:0000256" key="6">
    <source>
        <dbReference type="ARBA" id="ARBA00023004"/>
    </source>
</evidence>
<dbReference type="Proteomes" id="UP000187455">
    <property type="component" value="Unassembled WGS sequence"/>
</dbReference>
<keyword evidence="5" id="KW-0560">Oxidoreductase</keyword>
<dbReference type="OrthoDB" id="1689029at2759"/>
<dbReference type="GO" id="GO:0046872">
    <property type="term" value="F:metal ion binding"/>
    <property type="evidence" value="ECO:0007669"/>
    <property type="project" value="UniProtKB-KW"/>
</dbReference>
<evidence type="ECO:0000259" key="7">
    <source>
        <dbReference type="Pfam" id="PF20510"/>
    </source>
</evidence>
<name>A0A1R0GM92_9FUNG</name>
<evidence type="ECO:0000256" key="3">
    <source>
        <dbReference type="ARBA" id="ARBA00022723"/>
    </source>
</evidence>
<organism evidence="8 9">
    <name type="scientific">Smittium mucronatum</name>
    <dbReference type="NCBI Taxonomy" id="133383"/>
    <lineage>
        <taxon>Eukaryota</taxon>
        <taxon>Fungi</taxon>
        <taxon>Fungi incertae sedis</taxon>
        <taxon>Zoopagomycota</taxon>
        <taxon>Kickxellomycotina</taxon>
        <taxon>Harpellomycetes</taxon>
        <taxon>Harpellales</taxon>
        <taxon>Legeriomycetaceae</taxon>
        <taxon>Smittium</taxon>
    </lineage>
</organism>
<dbReference type="InterPro" id="IPR005708">
    <property type="entry name" value="Homogentis_dOase"/>
</dbReference>
<dbReference type="EMBL" id="LSSL01007431">
    <property type="protein sequence ID" value="OLY78000.1"/>
    <property type="molecule type" value="Genomic_DNA"/>
</dbReference>
<dbReference type="GO" id="GO:0005737">
    <property type="term" value="C:cytoplasm"/>
    <property type="evidence" value="ECO:0007669"/>
    <property type="project" value="TreeGrafter"/>
</dbReference>
<accession>A0A1R0GM92</accession>
<evidence type="ECO:0000256" key="1">
    <source>
        <dbReference type="ARBA" id="ARBA00004704"/>
    </source>
</evidence>